<dbReference type="EMBL" id="JAPZBR010000007">
    <property type="protein sequence ID" value="KAJ5346603.1"/>
    <property type="molecule type" value="Genomic_DNA"/>
</dbReference>
<dbReference type="CDD" id="cd00833">
    <property type="entry name" value="PKS"/>
    <property type="match status" value="1"/>
</dbReference>
<dbReference type="InterPro" id="IPR014030">
    <property type="entry name" value="Ketoacyl_synth_N"/>
</dbReference>
<dbReference type="InterPro" id="IPR049552">
    <property type="entry name" value="PKS_DH_N"/>
</dbReference>
<evidence type="ECO:0000259" key="9">
    <source>
        <dbReference type="PROSITE" id="PS52019"/>
    </source>
</evidence>
<dbReference type="SMART" id="SM00827">
    <property type="entry name" value="PKS_AT"/>
    <property type="match status" value="1"/>
</dbReference>
<dbReference type="InterPro" id="IPR018201">
    <property type="entry name" value="Ketoacyl_synth_AS"/>
</dbReference>
<dbReference type="Pfam" id="PF00698">
    <property type="entry name" value="Acyl_transf_1"/>
    <property type="match status" value="1"/>
</dbReference>
<dbReference type="InterPro" id="IPR057326">
    <property type="entry name" value="KR_dom"/>
</dbReference>
<dbReference type="PANTHER" id="PTHR43775">
    <property type="entry name" value="FATTY ACID SYNTHASE"/>
    <property type="match status" value="1"/>
</dbReference>
<dbReference type="InterPro" id="IPR020843">
    <property type="entry name" value="ER"/>
</dbReference>
<dbReference type="InterPro" id="IPR049900">
    <property type="entry name" value="PKS_mFAS_DH"/>
</dbReference>
<evidence type="ECO:0000256" key="5">
    <source>
        <dbReference type="ARBA" id="ARBA00023268"/>
    </source>
</evidence>
<dbReference type="InterPro" id="IPR016035">
    <property type="entry name" value="Acyl_Trfase/lysoPLipase"/>
</dbReference>
<dbReference type="PROSITE" id="PS50075">
    <property type="entry name" value="CARRIER"/>
    <property type="match status" value="1"/>
</dbReference>
<comment type="caution">
    <text evidence="6">Lacks conserved residue(s) required for the propagation of feature annotation.</text>
</comment>
<dbReference type="InterPro" id="IPR014043">
    <property type="entry name" value="Acyl_transferase_dom"/>
</dbReference>
<dbReference type="SMART" id="SM00829">
    <property type="entry name" value="PKS_ER"/>
    <property type="match status" value="1"/>
</dbReference>
<dbReference type="GO" id="GO:1901336">
    <property type="term" value="P:lactone biosynthetic process"/>
    <property type="evidence" value="ECO:0007669"/>
    <property type="project" value="UniProtKB-ARBA"/>
</dbReference>
<dbReference type="SUPFAM" id="SSF52151">
    <property type="entry name" value="FabD/lysophospholipase-like"/>
    <property type="match status" value="1"/>
</dbReference>
<dbReference type="InterPro" id="IPR056501">
    <property type="entry name" value="NAD-bd_HRPKS_sdrA"/>
</dbReference>
<dbReference type="GO" id="GO:0004315">
    <property type="term" value="F:3-oxoacyl-[acyl-carrier-protein] synthase activity"/>
    <property type="evidence" value="ECO:0007669"/>
    <property type="project" value="InterPro"/>
</dbReference>
<keyword evidence="5" id="KW-0511">Multifunctional enzyme</keyword>
<feature type="domain" description="PKS/mFAS DH" evidence="9">
    <location>
        <begin position="923"/>
        <end position="1260"/>
    </location>
</feature>
<dbReference type="InterPro" id="IPR020841">
    <property type="entry name" value="PKS_Beta-ketoAc_synthase_dom"/>
</dbReference>
<dbReference type="SUPFAM" id="SSF47336">
    <property type="entry name" value="ACP-like"/>
    <property type="match status" value="1"/>
</dbReference>
<dbReference type="InterPro" id="IPR016036">
    <property type="entry name" value="Malonyl_transacylase_ACP-bd"/>
</dbReference>
<evidence type="ECO:0000256" key="2">
    <source>
        <dbReference type="ARBA" id="ARBA00022553"/>
    </source>
</evidence>
<protein>
    <submittedName>
        <fullName evidence="10">Polyketide synthase-like protein</fullName>
    </submittedName>
</protein>
<dbReference type="Gene3D" id="3.10.129.110">
    <property type="entry name" value="Polyketide synthase dehydratase"/>
    <property type="match status" value="1"/>
</dbReference>
<dbReference type="InterPro" id="IPR032821">
    <property type="entry name" value="PKS_assoc"/>
</dbReference>
<dbReference type="SUPFAM" id="SSF55048">
    <property type="entry name" value="Probable ACP-binding domain of malonyl-CoA ACP transacylase"/>
    <property type="match status" value="1"/>
</dbReference>
<dbReference type="GO" id="GO:0016491">
    <property type="term" value="F:oxidoreductase activity"/>
    <property type="evidence" value="ECO:0007669"/>
    <property type="project" value="UniProtKB-KW"/>
</dbReference>
<dbReference type="InterPro" id="IPR009081">
    <property type="entry name" value="PP-bd_ACP"/>
</dbReference>
<dbReference type="Gene3D" id="3.40.50.720">
    <property type="entry name" value="NAD(P)-binding Rossmann-like Domain"/>
    <property type="match status" value="1"/>
</dbReference>
<dbReference type="Pfam" id="PF16197">
    <property type="entry name" value="KAsynt_C_assoc"/>
    <property type="match status" value="1"/>
</dbReference>
<comment type="caution">
    <text evidence="10">The sequence shown here is derived from an EMBL/GenBank/DDBJ whole genome shotgun (WGS) entry which is preliminary data.</text>
</comment>
<feature type="domain" description="Carrier" evidence="7">
    <location>
        <begin position="1998"/>
        <end position="2075"/>
    </location>
</feature>
<keyword evidence="3" id="KW-0808">Transferase</keyword>
<dbReference type="PROSITE" id="PS52004">
    <property type="entry name" value="KS3_2"/>
    <property type="match status" value="1"/>
</dbReference>
<feature type="region of interest" description="N-terminal hotdog fold" evidence="6">
    <location>
        <begin position="923"/>
        <end position="1056"/>
    </location>
</feature>
<dbReference type="SMART" id="SM00826">
    <property type="entry name" value="PKS_DH"/>
    <property type="match status" value="1"/>
</dbReference>
<dbReference type="GO" id="GO:0006633">
    <property type="term" value="P:fatty acid biosynthetic process"/>
    <property type="evidence" value="ECO:0007669"/>
    <property type="project" value="InterPro"/>
</dbReference>
<dbReference type="InterPro" id="IPR013968">
    <property type="entry name" value="PKS_KR"/>
</dbReference>
<evidence type="ECO:0000256" key="4">
    <source>
        <dbReference type="ARBA" id="ARBA00023002"/>
    </source>
</evidence>
<dbReference type="InterPro" id="IPR036291">
    <property type="entry name" value="NAD(P)-bd_dom_sf"/>
</dbReference>
<dbReference type="Pfam" id="PF08659">
    <property type="entry name" value="KR"/>
    <property type="match status" value="1"/>
</dbReference>
<evidence type="ECO:0000256" key="3">
    <source>
        <dbReference type="ARBA" id="ARBA00022679"/>
    </source>
</evidence>
<dbReference type="GO" id="GO:0004312">
    <property type="term" value="F:fatty acid synthase activity"/>
    <property type="evidence" value="ECO:0007669"/>
    <property type="project" value="TreeGrafter"/>
</dbReference>
<sequence length="2082" mass="223753">MTVSDLAPGPRPLAIVGMSCHFPGDVASLDDFWELLTNAKDGYRKFPNERFNWEAFYHPNESRKDSIHVSHGYFLNDDVANFDASFFKMNATDATSFDPQGRILLECVYEALEDAGIPKESIAGKKVGVFSSSNASDYTLELKESVSDVPAQVGVLGHSCMLSNVVSNVFDLSGPSVSVDTACSSAFYALQMAAQSIRSGETDMCIVSGCALNLSPWRWNMLSNLTMLNSDGKTRALDPETESGYARGEGAACIILKSLDLALHDNDRVHCVLSHIGVNHNGNTNGYTMPDAVMQARLMTELQQALDVRPDEFGFVEAHAPGTRVGDPIEISAIQKVFSSDARTPEEPLLLGSVKANVGHLESASGFPSLIKAALMLKKGQVVPNPNFKDEGMNSELRKLNMAVPTNTQTWPKGKSYVAINNYGFGGSNAHCIVKMAPGTDIPRQQSTSAEEPYLFVLSAHDEQALARTRERLVGFLEADESANVDMSDLAYTLGQRRSQLAWRSALVATELDDLALSTAAPRVAQRRAVHPPRIAFAFTGQGAQGFGMGRELLQYPVFAESLEKSSSCVQSFGATFSLQEELFASEATSRINDADVSQAASTAIQIALVDLLRSWGVEPAAVVGHSSGEVAAAYAGGILSLRGAMRIAYARGQMAIRIKTVQPDFKGGMMAVSGGMEDVAPLLDIVISGTVVVACENSPKSLTVSGDDAALDELETLLEEDGIPHRRLAVDFPYHSPFLEPFIDQYEEDICTDDTFVRTETNNVEFFSAMAGRKVDPIAVKKPSYWASSAKFRVRFTSAVNALLKSKTPPEVVVEIGPNPTLTWAMKSILKALGKQAPASVDTIPSLHHGECARAAMLKLAGSLFCLGQGLDMNQVNFGHIKDHVSRPRLIDGLKPYPWSRSRYWIDSKVRDDKLLRPFPRHDLLGHATAHSRGAEMAWSNKFEVEDMPWLRDHQVGSLITFPLAGYVCAAVEASKQRAIISHNGESAVAGFTVRDVRVKHHLVFQEGVRIELSIKLRSIDGSEFDEFKLLTWDEEQRAWILHCSALVRGKTAAEVVVSDTEAGMPHHYETAYAIHPTTLDGLLQCGSYIPFLDPSFAPIGATSNIWVPNAVGEVVIGSGIPIEPGVVVHAVARSEQPPQKLGGTYAIDAALKSCSDSKVRIRGLGFDVERGILPRWPAPHYGCYKVEWQSAGPPVKDATRWHLLQALGDESDLGGILSRKFDIAVSPLSQGLPAEAKFCIVLDIGEGLLGSVDQASFDHVKHALTSCEAVIWVTRGAFHHAANPTAGMAVGLLRTIRSEMQVPVATLDLDPSTASDAVTQAALVEHVAGSIANAARKVDANAEMEFTEINSQLFVSRIVRDEALDSITHAATGIASPQDEAFDPESRLIFGLQRPGDADTLFLQRADTVPHLAEEEVEIQVAAIGLGIEDVQSLQGRECSGTVVRCGEKTTRMQVGDRVFGLADTKGAFGTFVRAHQSNFAVVPTYMTLEIAAALPSTFGAAQLALAEVARVREGETVVVLAAESAVGQAAVQIAKAIGANVHAVIDSTSGHEALLTVRPPADHIVDSLDAVLSAEVVLNPTHWSRCNTSVSRVLAPLGRFVQIGELIAGLTPRLNVGCSVAGALLSSVADSAPSRVAAVLDTVASYFAGDIVSGFSSIQTVRLDHLSAVLPTVAPSDQLRKVLVPVKGEVLQTTPAQPPSLALDSEAVYLLVGGGGGLGRVIARWMVDNGARKIGLLSRSNSMSSEAHVLTEDMAALGAEIFLLPCDVTDKLQLQQVVDQCATERGTIRGVINSAMVFKGGVFSSVSHADFQAVVRPKVHGTWNLHHALSNAPLDFFVLISSVAGLVGTPGHSAYAAANTFLDSFAKYRIQQGLPATSLALTAVVDAGYMAENAEKLQKLKYIDDYEGEILTTQDVLALLSASVSGTTATSCDGFCITGAGFGAARKLPSYAKDPRFSSLVSLHAKDREVNLRSIPLSSDHSLSTVLDQSDSNPDAFPTILNAVRNKVAELQLIPVSDILDNQTIVDLALDSLTAMEVYSWIGRIFRVKFKVQEYAKLDTLEKIVESVISKREAMNAST</sequence>
<accession>A0A9W9QY70</accession>
<dbReference type="InterPro" id="IPR036736">
    <property type="entry name" value="ACP-like_sf"/>
</dbReference>
<dbReference type="PROSITE" id="PS00606">
    <property type="entry name" value="KS3_1"/>
    <property type="match status" value="1"/>
</dbReference>
<dbReference type="PANTHER" id="PTHR43775:SF29">
    <property type="entry name" value="ASPERFURANONE POLYKETIDE SYNTHASE AFOG-RELATED"/>
    <property type="match status" value="1"/>
</dbReference>
<dbReference type="Pfam" id="PF00550">
    <property type="entry name" value="PP-binding"/>
    <property type="match status" value="1"/>
</dbReference>
<reference evidence="10" key="1">
    <citation type="submission" date="2022-12" db="EMBL/GenBank/DDBJ databases">
        <authorList>
            <person name="Petersen C."/>
        </authorList>
    </citation>
    <scope>NUCLEOTIDE SEQUENCE</scope>
    <source>
        <strain evidence="10">IBT 35675</strain>
    </source>
</reference>
<dbReference type="SMART" id="SM00822">
    <property type="entry name" value="PKS_KR"/>
    <property type="match status" value="1"/>
</dbReference>
<dbReference type="Pfam" id="PF23114">
    <property type="entry name" value="NAD-bd_HRPKS_sdrA"/>
    <property type="match status" value="1"/>
</dbReference>
<dbReference type="Pfam" id="PF00109">
    <property type="entry name" value="ketoacyl-synt"/>
    <property type="match status" value="1"/>
</dbReference>
<dbReference type="Gene3D" id="3.40.366.10">
    <property type="entry name" value="Malonyl-Coenzyme A Acyl Carrier Protein, domain 2"/>
    <property type="match status" value="1"/>
</dbReference>
<dbReference type="InterPro" id="IPR042104">
    <property type="entry name" value="PKS_dehydratase_sf"/>
</dbReference>
<dbReference type="SUPFAM" id="SSF50129">
    <property type="entry name" value="GroES-like"/>
    <property type="match status" value="1"/>
</dbReference>
<dbReference type="CDD" id="cd05195">
    <property type="entry name" value="enoyl_red"/>
    <property type="match status" value="1"/>
</dbReference>
<dbReference type="Gene3D" id="1.10.1200.10">
    <property type="entry name" value="ACP-like"/>
    <property type="match status" value="1"/>
</dbReference>
<keyword evidence="11" id="KW-1185">Reference proteome</keyword>
<reference evidence="10" key="2">
    <citation type="journal article" date="2023" name="IMA Fungus">
        <title>Comparative genomic study of the Penicillium genus elucidates a diverse pangenome and 15 lateral gene transfer events.</title>
        <authorList>
            <person name="Petersen C."/>
            <person name="Sorensen T."/>
            <person name="Nielsen M.R."/>
            <person name="Sondergaard T.E."/>
            <person name="Sorensen J.L."/>
            <person name="Fitzpatrick D.A."/>
            <person name="Frisvad J.C."/>
            <person name="Nielsen K.L."/>
        </authorList>
    </citation>
    <scope>NUCLEOTIDE SEQUENCE</scope>
    <source>
        <strain evidence="10">IBT 35675</strain>
    </source>
</reference>
<keyword evidence="4" id="KW-0560">Oxidoreductase</keyword>
<dbReference type="InterPro" id="IPR011032">
    <property type="entry name" value="GroES-like_sf"/>
</dbReference>
<dbReference type="SMART" id="SM00825">
    <property type="entry name" value="PKS_KS"/>
    <property type="match status" value="1"/>
</dbReference>
<evidence type="ECO:0000259" key="7">
    <source>
        <dbReference type="PROSITE" id="PS50075"/>
    </source>
</evidence>
<dbReference type="PROSITE" id="PS52019">
    <property type="entry name" value="PKS_MFAS_DH"/>
    <property type="match status" value="1"/>
</dbReference>
<dbReference type="InterPro" id="IPR014031">
    <property type="entry name" value="Ketoacyl_synth_C"/>
</dbReference>
<organism evidence="10 11">
    <name type="scientific">Penicillium brevicompactum</name>
    <dbReference type="NCBI Taxonomy" id="5074"/>
    <lineage>
        <taxon>Eukaryota</taxon>
        <taxon>Fungi</taxon>
        <taxon>Dikarya</taxon>
        <taxon>Ascomycota</taxon>
        <taxon>Pezizomycotina</taxon>
        <taxon>Eurotiomycetes</taxon>
        <taxon>Eurotiomycetidae</taxon>
        <taxon>Eurotiales</taxon>
        <taxon>Aspergillaceae</taxon>
        <taxon>Penicillium</taxon>
    </lineage>
</organism>
<dbReference type="GO" id="GO:0044550">
    <property type="term" value="P:secondary metabolite biosynthetic process"/>
    <property type="evidence" value="ECO:0007669"/>
    <property type="project" value="UniProtKB-ARBA"/>
</dbReference>
<dbReference type="Gene3D" id="3.40.47.10">
    <property type="match status" value="1"/>
</dbReference>
<dbReference type="Pfam" id="PF21089">
    <property type="entry name" value="PKS_DH_N"/>
    <property type="match status" value="1"/>
</dbReference>
<dbReference type="SUPFAM" id="SSF53901">
    <property type="entry name" value="Thiolase-like"/>
    <property type="match status" value="1"/>
</dbReference>
<gene>
    <name evidence="10" type="ORF">N7541_009085</name>
</gene>
<proteinExistence type="predicted"/>
<keyword evidence="1" id="KW-0596">Phosphopantetheine</keyword>
<keyword evidence="2" id="KW-0597">Phosphoprotein</keyword>
<dbReference type="Proteomes" id="UP001148299">
    <property type="component" value="Unassembled WGS sequence"/>
</dbReference>
<dbReference type="InterPro" id="IPR001227">
    <property type="entry name" value="Ac_transferase_dom_sf"/>
</dbReference>
<evidence type="ECO:0000313" key="11">
    <source>
        <dbReference type="Proteomes" id="UP001148299"/>
    </source>
</evidence>
<name>A0A9W9QY70_PENBR</name>
<dbReference type="Gene3D" id="3.30.70.3290">
    <property type="match status" value="1"/>
</dbReference>
<evidence type="ECO:0000256" key="6">
    <source>
        <dbReference type="PROSITE-ProRule" id="PRU01363"/>
    </source>
</evidence>
<dbReference type="Gene3D" id="3.90.180.10">
    <property type="entry name" value="Medium-chain alcohol dehydrogenases, catalytic domain"/>
    <property type="match status" value="1"/>
</dbReference>
<dbReference type="InterPro" id="IPR050091">
    <property type="entry name" value="PKS_NRPS_Biosynth_Enz"/>
</dbReference>
<feature type="domain" description="Ketosynthase family 3 (KS3)" evidence="8">
    <location>
        <begin position="10"/>
        <end position="436"/>
    </location>
</feature>
<dbReference type="Pfam" id="PF02801">
    <property type="entry name" value="Ketoacyl-synt_C"/>
    <property type="match status" value="1"/>
</dbReference>
<dbReference type="InterPro" id="IPR020807">
    <property type="entry name" value="PKS_DH"/>
</dbReference>
<feature type="region of interest" description="C-terminal hotdog fold" evidence="6">
    <location>
        <begin position="1073"/>
        <end position="1260"/>
    </location>
</feature>
<dbReference type="SUPFAM" id="SSF51735">
    <property type="entry name" value="NAD(P)-binding Rossmann-fold domains"/>
    <property type="match status" value="2"/>
</dbReference>
<evidence type="ECO:0000259" key="8">
    <source>
        <dbReference type="PROSITE" id="PS52004"/>
    </source>
</evidence>
<evidence type="ECO:0000313" key="10">
    <source>
        <dbReference type="EMBL" id="KAJ5346603.1"/>
    </source>
</evidence>
<dbReference type="InterPro" id="IPR016039">
    <property type="entry name" value="Thiolase-like"/>
</dbReference>
<evidence type="ECO:0000256" key="1">
    <source>
        <dbReference type="ARBA" id="ARBA00022450"/>
    </source>
</evidence>